<dbReference type="InterPro" id="IPR000914">
    <property type="entry name" value="SBP_5_dom"/>
</dbReference>
<accession>A0A2C5TN59</accession>
<dbReference type="GO" id="GO:1904680">
    <property type="term" value="F:peptide transmembrane transporter activity"/>
    <property type="evidence" value="ECO:0007669"/>
    <property type="project" value="TreeGrafter"/>
</dbReference>
<gene>
    <name evidence="3" type="ORF">CYG68_06240</name>
</gene>
<dbReference type="Gene3D" id="3.10.105.10">
    <property type="entry name" value="Dipeptide-binding Protein, Domain 3"/>
    <property type="match status" value="1"/>
</dbReference>
<dbReference type="FunFam" id="3.90.76.10:FF:000005">
    <property type="entry name" value="Peptide ABC transporter substrate-binding protein SapA"/>
    <property type="match status" value="1"/>
</dbReference>
<dbReference type="Pfam" id="PF00496">
    <property type="entry name" value="SBP_bac_5"/>
    <property type="match status" value="1"/>
</dbReference>
<keyword evidence="1" id="KW-0732">Signal</keyword>
<dbReference type="AlphaFoldDB" id="A0A2C5TN59"/>
<proteinExistence type="predicted"/>
<dbReference type="InterPro" id="IPR039424">
    <property type="entry name" value="SBP_5"/>
</dbReference>
<dbReference type="Gene3D" id="3.40.190.10">
    <property type="entry name" value="Periplasmic binding protein-like II"/>
    <property type="match status" value="1"/>
</dbReference>
<dbReference type="NCBIfam" id="NF011689">
    <property type="entry name" value="PRK15109.1"/>
    <property type="match status" value="1"/>
</dbReference>
<evidence type="ECO:0000259" key="2">
    <source>
        <dbReference type="Pfam" id="PF00496"/>
    </source>
</evidence>
<organism evidence="3 4">
    <name type="scientific">Morganella morganii</name>
    <name type="common">Proteus morganii</name>
    <dbReference type="NCBI Taxonomy" id="582"/>
    <lineage>
        <taxon>Bacteria</taxon>
        <taxon>Pseudomonadati</taxon>
        <taxon>Pseudomonadota</taxon>
        <taxon>Gammaproteobacteria</taxon>
        <taxon>Enterobacterales</taxon>
        <taxon>Morganellaceae</taxon>
        <taxon>Morganella</taxon>
    </lineage>
</organism>
<sequence length="562" mass="63441">MRHWIIRACAVLLPVSGFAAAPAPQTDQPVKPVTAQAAPLPPVRDTGFVYCVNGNISTFNPQLASSGLIVEPLAAQIYDRLLDVDPYTYRLIPELAARWTVLDNGATYRFYLRRDTDFQTTDWFKPTRKMNADDVVFSFSRVVDKQNPYHYINGGRYPYFDSLQFASNVKSIRKINNYTVEFKLNTPDASFLWHLATHYAPVLSKEYADNLLKARRQEQLDWKPVGTGPYYLDDYQSGQFVRLQRHDNYRKGKPRMQEVVVDLGAGGTGRMSKLITGECDVLAYPAASQLQVLRDDPRLSLMLRPGMNIAYLAFNTSKPPFNNPQARRAIAFAINNERLMKSIYYGTAETAASILPRVSWAYDNQTRVTEYNPEKAKAMLNELGLSGMTLNLWVPTASQSYNPSPLKMAELIQADLARVGIKMNIRPVEGRFQENSLMDRSHDITLAGWSTDSNDPDSFFRPLLSCAAIGSQTNLSHWCSPEFDDVIHQALLEQQLSSRIEYYHKAQQILAQDLPVLPLAYSLRLQAFRYDIKGLVLSAFGNTSFAGVYRDTGDDPEPEAEP</sequence>
<dbReference type="GO" id="GO:0043190">
    <property type="term" value="C:ATP-binding cassette (ABC) transporter complex"/>
    <property type="evidence" value="ECO:0007669"/>
    <property type="project" value="InterPro"/>
</dbReference>
<dbReference type="EMBL" id="PKLF01000004">
    <property type="protein sequence ID" value="MBE8612018.1"/>
    <property type="molecule type" value="Genomic_DNA"/>
</dbReference>
<evidence type="ECO:0000313" key="4">
    <source>
        <dbReference type="Proteomes" id="UP000650477"/>
    </source>
</evidence>
<evidence type="ECO:0000256" key="1">
    <source>
        <dbReference type="SAM" id="SignalP"/>
    </source>
</evidence>
<dbReference type="Proteomes" id="UP000650477">
    <property type="component" value="Unassembled WGS sequence"/>
</dbReference>
<feature type="chain" id="PRO_5041061518" evidence="1">
    <location>
        <begin position="20"/>
        <end position="562"/>
    </location>
</feature>
<evidence type="ECO:0000313" key="3">
    <source>
        <dbReference type="EMBL" id="MBE8612018.1"/>
    </source>
</evidence>
<dbReference type="PANTHER" id="PTHR30290:SF28">
    <property type="entry name" value="ABC TRANSPORTER PERIPLASMIC-BINDING PROTEIN SAPA-RELATED"/>
    <property type="match status" value="1"/>
</dbReference>
<dbReference type="SUPFAM" id="SSF53850">
    <property type="entry name" value="Periplasmic binding protein-like II"/>
    <property type="match status" value="1"/>
</dbReference>
<reference evidence="3" key="1">
    <citation type="submission" date="2017-12" db="EMBL/GenBank/DDBJ databases">
        <title>Genome sequencing and analysis.</title>
        <authorList>
            <person name="Huang Y.-T."/>
        </authorList>
    </citation>
    <scope>NUCLEOTIDE SEQUENCE</scope>
    <source>
        <strain evidence="3">VGH116</strain>
    </source>
</reference>
<dbReference type="RefSeq" id="WP_004235500.1">
    <property type="nucleotide sequence ID" value="NZ_ABGYJJ040000001.1"/>
</dbReference>
<feature type="signal peptide" evidence="1">
    <location>
        <begin position="1"/>
        <end position="19"/>
    </location>
</feature>
<feature type="domain" description="Solute-binding protein family 5" evidence="2">
    <location>
        <begin position="91"/>
        <end position="469"/>
    </location>
</feature>
<dbReference type="CDD" id="cd08493">
    <property type="entry name" value="PBP2_DppA_like"/>
    <property type="match status" value="1"/>
</dbReference>
<dbReference type="GO" id="GO:0015833">
    <property type="term" value="P:peptide transport"/>
    <property type="evidence" value="ECO:0007669"/>
    <property type="project" value="TreeGrafter"/>
</dbReference>
<protein>
    <submittedName>
        <fullName evidence="3">Peptide ABC transporter substrate-binding protein SapA</fullName>
    </submittedName>
</protein>
<dbReference type="InterPro" id="IPR030678">
    <property type="entry name" value="Peptide/Ni-bd"/>
</dbReference>
<dbReference type="GeneID" id="93360315"/>
<dbReference type="PIRSF" id="PIRSF002741">
    <property type="entry name" value="MppA"/>
    <property type="match status" value="1"/>
</dbReference>
<comment type="caution">
    <text evidence="3">The sequence shown here is derived from an EMBL/GenBank/DDBJ whole genome shotgun (WGS) entry which is preliminary data.</text>
</comment>
<name>A0A2C5TN59_MORMO</name>
<dbReference type="GO" id="GO:0030288">
    <property type="term" value="C:outer membrane-bounded periplasmic space"/>
    <property type="evidence" value="ECO:0007669"/>
    <property type="project" value="UniProtKB-ARBA"/>
</dbReference>
<dbReference type="Gene3D" id="3.90.76.10">
    <property type="entry name" value="Dipeptide-binding Protein, Domain 1"/>
    <property type="match status" value="1"/>
</dbReference>
<dbReference type="PANTHER" id="PTHR30290">
    <property type="entry name" value="PERIPLASMIC BINDING COMPONENT OF ABC TRANSPORTER"/>
    <property type="match status" value="1"/>
</dbReference>